<sequence length="482" mass="51874">MTIAPRRPQHGPPGRPGRRPRPAPLYGPGLDGDALPALYERLRAEHGPVAPVALAPGVHAWLVLGYRELLRVAREEQDFSHDPRRWNLLHEGRLPPDSPLLPFVGWRPALMFADGRQHRRMRAAVADALEGGAPRGDDGGRLGRTVREVAGRLVDSFAARREADLVPHYAHKLSSRVLARLLGGDDRAGGKLADAVAGTAAATADSADASRRMGRVLLALIQEKRRRPGDDVTSRLLAHPAGLSDEEVLHNLAVTVVAGTQTTRNWIATTLRVLLTDAELRSSVEDGRTTVDDALEAVLWRFPPTQNFPARYAVRDLRFGGQDVRAGDMLVLGLAAANTDPEVLPGGGRPVTGNRAHMAFGAGPHACPAREQARLITRTAVTVLRERLPDMRLAVPEDRLVWASSPWTRGLAALPVRFTAPHAARRTAARPAPGAGRTATGSRTGFSADSSQPRNHPAIPRSASSSGTETQGSSPFFKPVDE</sequence>
<reference evidence="4" key="1">
    <citation type="journal article" date="2019" name="Int. J. Syst. Evol. Microbiol.">
        <title>The Global Catalogue of Microorganisms (GCM) 10K type strain sequencing project: providing services to taxonomists for standard genome sequencing and annotation.</title>
        <authorList>
            <consortium name="The Broad Institute Genomics Platform"/>
            <consortium name="The Broad Institute Genome Sequencing Center for Infectious Disease"/>
            <person name="Wu L."/>
            <person name="Ma J."/>
        </authorList>
    </citation>
    <scope>NUCLEOTIDE SEQUENCE [LARGE SCALE GENOMIC DNA]</scope>
    <source>
        <strain evidence="4">CGMCC 4.7455</strain>
    </source>
</reference>
<feature type="compositionally biased region" description="Low complexity" evidence="2">
    <location>
        <begin position="429"/>
        <end position="445"/>
    </location>
</feature>
<protein>
    <submittedName>
        <fullName evidence="3">Cytochrome P450</fullName>
    </submittedName>
</protein>
<evidence type="ECO:0000313" key="3">
    <source>
        <dbReference type="EMBL" id="MFD1828203.1"/>
    </source>
</evidence>
<comment type="caution">
    <text evidence="3">The sequence shown here is derived from an EMBL/GenBank/DDBJ whole genome shotgun (WGS) entry which is preliminary data.</text>
</comment>
<dbReference type="PROSITE" id="PS00086">
    <property type="entry name" value="CYTOCHROME_P450"/>
    <property type="match status" value="1"/>
</dbReference>
<organism evidence="3 4">
    <name type="scientific">Streptomyces desertarenae</name>
    <dbReference type="NCBI Taxonomy" id="2666184"/>
    <lineage>
        <taxon>Bacteria</taxon>
        <taxon>Bacillati</taxon>
        <taxon>Actinomycetota</taxon>
        <taxon>Actinomycetes</taxon>
        <taxon>Kitasatosporales</taxon>
        <taxon>Streptomycetaceae</taxon>
        <taxon>Streptomyces</taxon>
    </lineage>
</organism>
<dbReference type="RefSeq" id="WP_380895541.1">
    <property type="nucleotide sequence ID" value="NZ_JBHUFU010000001.1"/>
</dbReference>
<evidence type="ECO:0000313" key="4">
    <source>
        <dbReference type="Proteomes" id="UP001597365"/>
    </source>
</evidence>
<feature type="compositionally biased region" description="Polar residues" evidence="2">
    <location>
        <begin position="462"/>
        <end position="474"/>
    </location>
</feature>
<dbReference type="Proteomes" id="UP001597365">
    <property type="component" value="Unassembled WGS sequence"/>
</dbReference>
<gene>
    <name evidence="3" type="ORF">ACFSJS_00805</name>
</gene>
<dbReference type="PANTHER" id="PTHR46696:SF1">
    <property type="entry name" value="CYTOCHROME P450 YJIB-RELATED"/>
    <property type="match status" value="1"/>
</dbReference>
<dbReference type="InterPro" id="IPR002397">
    <property type="entry name" value="Cyt_P450_B"/>
</dbReference>
<feature type="region of interest" description="Disordered" evidence="2">
    <location>
        <begin position="423"/>
        <end position="482"/>
    </location>
</feature>
<dbReference type="InterPro" id="IPR036396">
    <property type="entry name" value="Cyt_P450_sf"/>
</dbReference>
<dbReference type="PRINTS" id="PR00359">
    <property type="entry name" value="BP450"/>
</dbReference>
<dbReference type="Gene3D" id="1.10.630.10">
    <property type="entry name" value="Cytochrome P450"/>
    <property type="match status" value="1"/>
</dbReference>
<dbReference type="PANTHER" id="PTHR46696">
    <property type="entry name" value="P450, PUTATIVE (EUROFUNG)-RELATED"/>
    <property type="match status" value="1"/>
</dbReference>
<keyword evidence="4" id="KW-1185">Reference proteome</keyword>
<accession>A0ABW4PCK5</accession>
<dbReference type="EMBL" id="JBHUFU010000001">
    <property type="protein sequence ID" value="MFD1828203.1"/>
    <property type="molecule type" value="Genomic_DNA"/>
</dbReference>
<name>A0ABW4PCK5_9ACTN</name>
<proteinExistence type="inferred from homology"/>
<evidence type="ECO:0000256" key="1">
    <source>
        <dbReference type="ARBA" id="ARBA00010617"/>
    </source>
</evidence>
<evidence type="ECO:0000256" key="2">
    <source>
        <dbReference type="SAM" id="MobiDB-lite"/>
    </source>
</evidence>
<dbReference type="InterPro" id="IPR017972">
    <property type="entry name" value="Cyt_P450_CS"/>
</dbReference>
<feature type="region of interest" description="Disordered" evidence="2">
    <location>
        <begin position="1"/>
        <end position="27"/>
    </location>
</feature>
<dbReference type="SUPFAM" id="SSF48264">
    <property type="entry name" value="Cytochrome P450"/>
    <property type="match status" value="1"/>
</dbReference>
<comment type="similarity">
    <text evidence="1">Belongs to the cytochrome P450 family.</text>
</comment>